<dbReference type="GO" id="GO:0008360">
    <property type="term" value="P:regulation of cell shape"/>
    <property type="evidence" value="ECO:0007669"/>
    <property type="project" value="UniProtKB-KW"/>
</dbReference>
<accession>E6SIY7</accession>
<feature type="transmembrane region" description="Helical" evidence="23">
    <location>
        <begin position="224"/>
        <end position="243"/>
    </location>
</feature>
<dbReference type="EC" id="2.4.99.28" evidence="19"/>
<evidence type="ECO:0000256" key="8">
    <source>
        <dbReference type="ARBA" id="ARBA00022960"/>
    </source>
</evidence>
<evidence type="ECO:0000313" key="25">
    <source>
        <dbReference type="Proteomes" id="UP000008915"/>
    </source>
</evidence>
<dbReference type="Pfam" id="PF01098">
    <property type="entry name" value="FTSW_RODA_SPOVE"/>
    <property type="match status" value="1"/>
</dbReference>
<dbReference type="Proteomes" id="UP000008915">
    <property type="component" value="Chromosome"/>
</dbReference>
<feature type="transmembrane region" description="Helical" evidence="23">
    <location>
        <begin position="264"/>
        <end position="283"/>
    </location>
</feature>
<sequence length="405" mass="43335">MNTAGVPGRFRGPGARRPAGPGSAGWAGSGSAGPAEPGSPPPFGRAREMDRTIFAVTVILLALGIAMVFSASFAKAMDDAGDPFYFLKRQLLWALLGVPVMWVFSHIEYRYWRTVARPALYSTLLLLVAVLLVGAARGGAERWIDFGFFSFQPSEWAKFALCIFFADYFARIGSRVQEFWRGLGPWLLVVGVVSGLIMLQPDLGTTLAIGGMAVLMAFLAGARIQHLLALGALAVPLLIAAITQSEYRWKRITAFLNPWADPQGTGYHLIQGLLALGSGGWFGLGFGLSRQKIWYLPEQHTDFIFAVLGEELGLLGTLTVLALYAVLIWRGYRTAATAPDTFGALLAAGITSIIAIQVVVNVGVVTATLPITGITLPLLSYGGSSLVVTLAALGILINISRHCPQ</sequence>
<feature type="transmembrane region" description="Helical" evidence="23">
    <location>
        <begin position="119"/>
        <end position="136"/>
    </location>
</feature>
<reference evidence="25" key="2">
    <citation type="journal article" date="2010" name="Stand. Genomic Sci.">
        <title>Complete genome sequence of Thermaerobacter marianensis type strain (7p75aT).</title>
        <authorList>
            <person name="Han C."/>
            <person name="Gu W."/>
            <person name="Zhang X."/>
            <person name="Lapidus A."/>
            <person name="Nolan M."/>
            <person name="Copeland A."/>
            <person name="Lucas S."/>
            <person name="Glavina Del Rio T."/>
            <person name="Tice H."/>
            <person name="Cheng J."/>
            <person name="Tapia R."/>
            <person name="Goodwin L."/>
            <person name="Pitluck S."/>
            <person name="Pagani I."/>
            <person name="Ivanova N."/>
            <person name="Mavromatis K."/>
            <person name="Mikhailova N."/>
            <person name="Pati A."/>
            <person name="Chen A."/>
            <person name="Palaniappan K."/>
            <person name="Land M."/>
            <person name="Hauser L."/>
            <person name="Chang Y."/>
            <person name="Jeffries C."/>
            <person name="Schneider S."/>
            <person name="Rohde M."/>
            <person name="Goker M."/>
            <person name="Pukall R."/>
            <person name="Woyke T."/>
            <person name="Bristow J."/>
            <person name="Eisen J."/>
            <person name="Markowitz V."/>
            <person name="Hugenholtz P."/>
            <person name="Kyrpides N."/>
            <person name="Klenk H."/>
            <person name="Detter J."/>
        </authorList>
    </citation>
    <scope>NUCLEOTIDE SEQUENCE [LARGE SCALE GENOMIC DNA]</scope>
    <source>
        <strain evidence="25">ATCC 700841 / DSM 12885 / JCM 10246 / 7p75a</strain>
    </source>
</reference>
<evidence type="ECO:0000256" key="10">
    <source>
        <dbReference type="ARBA" id="ARBA00022989"/>
    </source>
</evidence>
<evidence type="ECO:0000256" key="14">
    <source>
        <dbReference type="ARBA" id="ARBA00032370"/>
    </source>
</evidence>
<keyword evidence="7 23" id="KW-0812">Transmembrane</keyword>
<feature type="transmembrane region" description="Helical" evidence="23">
    <location>
        <begin position="303"/>
        <end position="329"/>
    </location>
</feature>
<proteinExistence type="inferred from homology"/>
<evidence type="ECO:0000256" key="12">
    <source>
        <dbReference type="ARBA" id="ARBA00023306"/>
    </source>
</evidence>
<dbReference type="eggNOG" id="COG0772">
    <property type="taxonomic scope" value="Bacteria"/>
</dbReference>
<dbReference type="GO" id="GO:0008955">
    <property type="term" value="F:peptidoglycan glycosyltransferase activity"/>
    <property type="evidence" value="ECO:0007669"/>
    <property type="project" value="UniProtKB-EC"/>
</dbReference>
<dbReference type="EMBL" id="CP002344">
    <property type="protein sequence ID" value="ADU50982.1"/>
    <property type="molecule type" value="Genomic_DNA"/>
</dbReference>
<evidence type="ECO:0000256" key="15">
    <source>
        <dbReference type="ARBA" id="ARBA00033270"/>
    </source>
</evidence>
<evidence type="ECO:0000256" key="11">
    <source>
        <dbReference type="ARBA" id="ARBA00023136"/>
    </source>
</evidence>
<evidence type="ECO:0000256" key="13">
    <source>
        <dbReference type="ARBA" id="ARBA00023316"/>
    </source>
</evidence>
<dbReference type="NCBIfam" id="TIGR02614">
    <property type="entry name" value="ftsW"/>
    <property type="match status" value="1"/>
</dbReference>
<evidence type="ECO:0000256" key="4">
    <source>
        <dbReference type="ARBA" id="ARBA00022618"/>
    </source>
</evidence>
<keyword evidence="3" id="KW-1003">Cell membrane</keyword>
<evidence type="ECO:0000256" key="19">
    <source>
        <dbReference type="ARBA" id="ARBA00044770"/>
    </source>
</evidence>
<keyword evidence="25" id="KW-1185">Reference proteome</keyword>
<dbReference type="GO" id="GO:0051301">
    <property type="term" value="P:cell division"/>
    <property type="evidence" value="ECO:0007669"/>
    <property type="project" value="UniProtKB-KW"/>
</dbReference>
<dbReference type="KEGG" id="tmr:Tmar_0868"/>
<feature type="compositionally biased region" description="Gly residues" evidence="22">
    <location>
        <begin position="22"/>
        <end position="31"/>
    </location>
</feature>
<evidence type="ECO:0000256" key="3">
    <source>
        <dbReference type="ARBA" id="ARBA00022475"/>
    </source>
</evidence>
<keyword evidence="13" id="KW-0961">Cell wall biogenesis/degradation</keyword>
<feature type="transmembrane region" description="Helical" evidence="23">
    <location>
        <begin position="91"/>
        <end position="107"/>
    </location>
</feature>
<protein>
    <recommendedName>
        <fullName evidence="17">Probable peptidoglycan glycosyltransferase FtsW</fullName>
        <ecNumber evidence="19">2.4.99.28</ecNumber>
    </recommendedName>
    <alternativeName>
        <fullName evidence="18">Cell division protein FtsW</fullName>
    </alternativeName>
    <alternativeName>
        <fullName evidence="15">Cell wall polymerase</fullName>
    </alternativeName>
    <alternativeName>
        <fullName evidence="14">Peptidoglycan polymerase</fullName>
    </alternativeName>
</protein>
<dbReference type="GO" id="GO:0032153">
    <property type="term" value="C:cell division site"/>
    <property type="evidence" value="ECO:0007669"/>
    <property type="project" value="TreeGrafter"/>
</dbReference>
<keyword evidence="11 23" id="KW-0472">Membrane</keyword>
<dbReference type="InterPro" id="IPR001182">
    <property type="entry name" value="FtsW/RodA"/>
</dbReference>
<dbReference type="HOGENOM" id="CLU_029243_0_1_9"/>
<gene>
    <name evidence="24" type="ordered locus">Tmar_0868</name>
</gene>
<name>E6SIY7_THEM7</name>
<comment type="subcellular location">
    <subcellularLocation>
        <location evidence="1">Cell membrane</location>
        <topology evidence="1">Multi-pass membrane protein</topology>
    </subcellularLocation>
</comment>
<dbReference type="GO" id="GO:0015648">
    <property type="term" value="F:lipid-linked peptidoglycan transporter activity"/>
    <property type="evidence" value="ECO:0007669"/>
    <property type="project" value="TreeGrafter"/>
</dbReference>
<reference evidence="24 25" key="1">
    <citation type="journal article" date="2010" name="Stand. Genomic Sci.">
        <title>Complete genome sequence of Thermaerobacter marianensis type strain (7p75a).</title>
        <authorList>
            <person name="Han C."/>
            <person name="Gu W."/>
            <person name="Zhang X."/>
            <person name="Lapidus A."/>
            <person name="Nolan M."/>
            <person name="Copeland A."/>
            <person name="Lucas S."/>
            <person name="Del Rio T.G."/>
            <person name="Tice H."/>
            <person name="Cheng J.F."/>
            <person name="Tapia R."/>
            <person name="Goodwin L."/>
            <person name="Pitluck S."/>
            <person name="Pagani I."/>
            <person name="Ivanova N."/>
            <person name="Mavromatis K."/>
            <person name="Mikhailova N."/>
            <person name="Pati A."/>
            <person name="Chen A."/>
            <person name="Palaniappan K."/>
            <person name="Land M."/>
            <person name="Hauser L."/>
            <person name="Chang Y.J."/>
            <person name="Jeffries C.D."/>
            <person name="Schneider S."/>
            <person name="Rohde M."/>
            <person name="Goker M."/>
            <person name="Pukall R."/>
            <person name="Woyke T."/>
            <person name="Bristow J."/>
            <person name="Eisen J.A."/>
            <person name="Markowitz V."/>
            <person name="Hugenholtz P."/>
            <person name="Kyrpides N.C."/>
            <person name="Klenk H.P."/>
            <person name="Detter J.C."/>
        </authorList>
    </citation>
    <scope>NUCLEOTIDE SEQUENCE [LARGE SCALE GENOMIC DNA]</scope>
    <source>
        <strain evidence="25">ATCC 700841 / DSM 12885 / JCM 10246 / 7p75a</strain>
    </source>
</reference>
<evidence type="ECO:0000256" key="16">
    <source>
        <dbReference type="ARBA" id="ARBA00038053"/>
    </source>
</evidence>
<feature type="compositionally biased region" description="Low complexity" evidence="22">
    <location>
        <begin position="1"/>
        <end position="21"/>
    </location>
</feature>
<dbReference type="RefSeq" id="WP_013495287.1">
    <property type="nucleotide sequence ID" value="NC_014831.1"/>
</dbReference>
<comment type="pathway">
    <text evidence="2">Cell wall biogenesis; peptidoglycan biosynthesis.</text>
</comment>
<evidence type="ECO:0000313" key="24">
    <source>
        <dbReference type="EMBL" id="ADU50982.1"/>
    </source>
</evidence>
<evidence type="ECO:0000256" key="22">
    <source>
        <dbReference type="SAM" id="MobiDB-lite"/>
    </source>
</evidence>
<feature type="transmembrane region" description="Helical" evidence="23">
    <location>
        <begin position="156"/>
        <end position="174"/>
    </location>
</feature>
<comment type="function">
    <text evidence="21">Peptidoglycan polymerase that is essential for cell division.</text>
</comment>
<evidence type="ECO:0000256" key="2">
    <source>
        <dbReference type="ARBA" id="ARBA00004752"/>
    </source>
</evidence>
<dbReference type="GO" id="GO:0005886">
    <property type="term" value="C:plasma membrane"/>
    <property type="evidence" value="ECO:0007669"/>
    <property type="project" value="UniProtKB-SubCell"/>
</dbReference>
<keyword evidence="4 24" id="KW-0132">Cell division</keyword>
<evidence type="ECO:0000256" key="6">
    <source>
        <dbReference type="ARBA" id="ARBA00022679"/>
    </source>
</evidence>
<dbReference type="STRING" id="644966.Tmar_0868"/>
<dbReference type="GO" id="GO:0071555">
    <property type="term" value="P:cell wall organization"/>
    <property type="evidence" value="ECO:0007669"/>
    <property type="project" value="UniProtKB-KW"/>
</dbReference>
<dbReference type="GO" id="GO:0009252">
    <property type="term" value="P:peptidoglycan biosynthetic process"/>
    <property type="evidence" value="ECO:0007669"/>
    <property type="project" value="UniProtKB-KW"/>
</dbReference>
<evidence type="ECO:0000256" key="21">
    <source>
        <dbReference type="ARBA" id="ARBA00049966"/>
    </source>
</evidence>
<dbReference type="PANTHER" id="PTHR30474:SF2">
    <property type="entry name" value="PEPTIDOGLYCAN GLYCOSYLTRANSFERASE FTSW-RELATED"/>
    <property type="match status" value="1"/>
</dbReference>
<feature type="transmembrane region" description="Helical" evidence="23">
    <location>
        <begin position="378"/>
        <end position="399"/>
    </location>
</feature>
<keyword evidence="6" id="KW-0808">Transferase</keyword>
<evidence type="ECO:0000256" key="9">
    <source>
        <dbReference type="ARBA" id="ARBA00022984"/>
    </source>
</evidence>
<keyword evidence="9" id="KW-0573">Peptidoglycan synthesis</keyword>
<evidence type="ECO:0000256" key="17">
    <source>
        <dbReference type="ARBA" id="ARBA00041185"/>
    </source>
</evidence>
<evidence type="ECO:0000256" key="1">
    <source>
        <dbReference type="ARBA" id="ARBA00004651"/>
    </source>
</evidence>
<organism evidence="24 25">
    <name type="scientific">Thermaerobacter marianensis (strain ATCC 700841 / DSM 12885 / JCM 10246 / 7p75a)</name>
    <dbReference type="NCBI Taxonomy" id="644966"/>
    <lineage>
        <taxon>Bacteria</taxon>
        <taxon>Bacillati</taxon>
        <taxon>Bacillota</taxon>
        <taxon>Clostridia</taxon>
        <taxon>Eubacteriales</taxon>
        <taxon>Clostridiales Family XVII. Incertae Sedis</taxon>
        <taxon>Thermaerobacter</taxon>
    </lineage>
</organism>
<keyword evidence="10 23" id="KW-1133">Transmembrane helix</keyword>
<feature type="region of interest" description="Disordered" evidence="22">
    <location>
        <begin position="1"/>
        <end position="42"/>
    </location>
</feature>
<keyword evidence="8" id="KW-0133">Cell shape</keyword>
<feature type="transmembrane region" description="Helical" evidence="23">
    <location>
        <begin position="186"/>
        <end position="218"/>
    </location>
</feature>
<evidence type="ECO:0000256" key="7">
    <source>
        <dbReference type="ARBA" id="ARBA00022692"/>
    </source>
</evidence>
<evidence type="ECO:0000256" key="5">
    <source>
        <dbReference type="ARBA" id="ARBA00022676"/>
    </source>
</evidence>
<comment type="similarity">
    <text evidence="16">Belongs to the SEDS family. FtsW subfamily.</text>
</comment>
<evidence type="ECO:0000256" key="20">
    <source>
        <dbReference type="ARBA" id="ARBA00049902"/>
    </source>
</evidence>
<dbReference type="AlphaFoldDB" id="E6SIY7"/>
<dbReference type="InterPro" id="IPR013437">
    <property type="entry name" value="FtsW"/>
</dbReference>
<evidence type="ECO:0000256" key="18">
    <source>
        <dbReference type="ARBA" id="ARBA00041418"/>
    </source>
</evidence>
<feature type="transmembrane region" description="Helical" evidence="23">
    <location>
        <begin position="341"/>
        <end position="366"/>
    </location>
</feature>
<feature type="transmembrane region" description="Helical" evidence="23">
    <location>
        <begin position="53"/>
        <end position="71"/>
    </location>
</feature>
<evidence type="ECO:0000256" key="23">
    <source>
        <dbReference type="SAM" id="Phobius"/>
    </source>
</evidence>
<keyword evidence="5" id="KW-0328">Glycosyltransferase</keyword>
<dbReference type="PANTHER" id="PTHR30474">
    <property type="entry name" value="CELL CYCLE PROTEIN"/>
    <property type="match status" value="1"/>
</dbReference>
<comment type="catalytic activity">
    <reaction evidence="20">
        <text>[GlcNAc-(1-&gt;4)-Mur2Ac(oyl-L-Ala-gamma-D-Glu-L-Lys-D-Ala-D-Ala)](n)-di-trans,octa-cis-undecaprenyl diphosphate + beta-D-GlcNAc-(1-&gt;4)-Mur2Ac(oyl-L-Ala-gamma-D-Glu-L-Lys-D-Ala-D-Ala)-di-trans,octa-cis-undecaprenyl diphosphate = [GlcNAc-(1-&gt;4)-Mur2Ac(oyl-L-Ala-gamma-D-Glu-L-Lys-D-Ala-D-Ala)](n+1)-di-trans,octa-cis-undecaprenyl diphosphate + di-trans,octa-cis-undecaprenyl diphosphate + H(+)</text>
        <dbReference type="Rhea" id="RHEA:23708"/>
        <dbReference type="Rhea" id="RHEA-COMP:9602"/>
        <dbReference type="Rhea" id="RHEA-COMP:9603"/>
        <dbReference type="ChEBI" id="CHEBI:15378"/>
        <dbReference type="ChEBI" id="CHEBI:58405"/>
        <dbReference type="ChEBI" id="CHEBI:60033"/>
        <dbReference type="ChEBI" id="CHEBI:78435"/>
        <dbReference type="EC" id="2.4.99.28"/>
    </reaction>
</comment>
<keyword evidence="12" id="KW-0131">Cell cycle</keyword>